<dbReference type="EC" id="3.4.11.2" evidence="2"/>
<dbReference type="PANTHER" id="PTHR46322">
    <property type="entry name" value="PUROMYCIN-SENSITIVE AMINOPEPTIDASE"/>
    <property type="match status" value="1"/>
</dbReference>
<accession>A0A376W2M2</accession>
<keyword evidence="2" id="KW-0378">Hydrolase</keyword>
<keyword evidence="2" id="KW-0645">Protease</keyword>
<name>A0A376W2M2_ECOLX</name>
<organism evidence="2 3">
    <name type="scientific">Escherichia coli</name>
    <dbReference type="NCBI Taxonomy" id="562"/>
    <lineage>
        <taxon>Bacteria</taxon>
        <taxon>Pseudomonadati</taxon>
        <taxon>Pseudomonadota</taxon>
        <taxon>Gammaproteobacteria</taxon>
        <taxon>Enterobacterales</taxon>
        <taxon>Enterobacteriaceae</taxon>
        <taxon>Escherichia</taxon>
    </lineage>
</organism>
<feature type="domain" description="Peptidase M1 alanyl aminopeptidase C-terminal" evidence="1">
    <location>
        <begin position="3"/>
        <end position="96"/>
    </location>
</feature>
<dbReference type="Gene3D" id="1.25.50.10">
    <property type="entry name" value="Peptidase M1, alanyl aminopeptidase, C-terminal domain"/>
    <property type="match status" value="1"/>
</dbReference>
<dbReference type="GO" id="GO:0016285">
    <property type="term" value="F:alanyl aminopeptidase activity"/>
    <property type="evidence" value="ECO:0007669"/>
    <property type="project" value="UniProtKB-EC"/>
</dbReference>
<keyword evidence="2" id="KW-0031">Aminopeptidase</keyword>
<dbReference type="EMBL" id="UGCV01000008">
    <property type="protein sequence ID" value="STJ17825.1"/>
    <property type="molecule type" value="Genomic_DNA"/>
</dbReference>
<sequence length="128" mass="14342">MLVSKQFHEANNMTDALAALSAAVAAQLPCRDALMQEYDDKWHQDGLVMDKWFILQATSPAANVLETVRGLLQHRSFTMSNPNRIRSLIGAFAAATRQRSMPKMAAVISSWWKCLPTSTAVTRRWLHA</sequence>
<proteinExistence type="predicted"/>
<dbReference type="PANTHER" id="PTHR46322:SF1">
    <property type="entry name" value="PUROMYCIN-SENSITIVE AMINOPEPTIDASE"/>
    <property type="match status" value="1"/>
</dbReference>
<dbReference type="InterPro" id="IPR012779">
    <property type="entry name" value="Peptidase_M1_pepN"/>
</dbReference>
<dbReference type="GO" id="GO:0008270">
    <property type="term" value="F:zinc ion binding"/>
    <property type="evidence" value="ECO:0007669"/>
    <property type="project" value="InterPro"/>
</dbReference>
<dbReference type="AlphaFoldDB" id="A0A376W2M2"/>
<evidence type="ECO:0000259" key="1">
    <source>
        <dbReference type="Pfam" id="PF17432"/>
    </source>
</evidence>
<evidence type="ECO:0000313" key="3">
    <source>
        <dbReference type="Proteomes" id="UP000254716"/>
    </source>
</evidence>
<protein>
    <submittedName>
        <fullName evidence="2">Aminopeptidase N</fullName>
        <ecNumber evidence="2">3.4.11.2</ecNumber>
    </submittedName>
</protein>
<gene>
    <name evidence="2" type="primary">pepN_5</name>
    <name evidence="2" type="ORF">NCTC9081_03291</name>
</gene>
<dbReference type="Proteomes" id="UP000254716">
    <property type="component" value="Unassembled WGS sequence"/>
</dbReference>
<reference evidence="2 3" key="1">
    <citation type="submission" date="2018-06" db="EMBL/GenBank/DDBJ databases">
        <authorList>
            <consortium name="Pathogen Informatics"/>
            <person name="Doyle S."/>
        </authorList>
    </citation>
    <scope>NUCLEOTIDE SEQUENCE [LARGE SCALE GENOMIC DNA]</scope>
    <source>
        <strain evidence="2 3">NCTC9081</strain>
    </source>
</reference>
<evidence type="ECO:0000313" key="2">
    <source>
        <dbReference type="EMBL" id="STJ17825.1"/>
    </source>
</evidence>
<dbReference type="InterPro" id="IPR024601">
    <property type="entry name" value="Peptidase_M1_pepN_C"/>
</dbReference>
<dbReference type="Pfam" id="PF17432">
    <property type="entry name" value="DUF3458_C"/>
    <property type="match status" value="1"/>
</dbReference>
<dbReference type="InterPro" id="IPR037144">
    <property type="entry name" value="Peptidase_M1_pepN_C_sf"/>
</dbReference>